<protein>
    <submittedName>
        <fullName evidence="2">Uncharacterized protein</fullName>
    </submittedName>
</protein>
<evidence type="ECO:0000313" key="2">
    <source>
        <dbReference type="EMBL" id="OYR56660.1"/>
    </source>
</evidence>
<dbReference type="SUPFAM" id="SSF140371">
    <property type="entry name" value="Vng1086c-like"/>
    <property type="match status" value="1"/>
</dbReference>
<keyword evidence="3" id="KW-1185">Reference proteome</keyword>
<comment type="caution">
    <text evidence="2">The sequence shown here is derived from an EMBL/GenBank/DDBJ whole genome shotgun (WGS) entry which is preliminary data.</text>
</comment>
<reference evidence="2 3" key="1">
    <citation type="journal article" date="2014" name="Front. Microbiol.">
        <title>Population and genomic analysis of the genus Halorubrum.</title>
        <authorList>
            <person name="Fullmer M.S."/>
            <person name="Soucy S.M."/>
            <person name="Swithers K.S."/>
            <person name="Makkay A.M."/>
            <person name="Wheeler R."/>
            <person name="Ventosa A."/>
            <person name="Gogarten J.P."/>
            <person name="Papke R.T."/>
        </authorList>
    </citation>
    <scope>NUCLEOTIDE SEQUENCE [LARGE SCALE GENOMIC DNA]</scope>
    <source>
        <strain evidence="2 3">Cb34</strain>
    </source>
</reference>
<dbReference type="AlphaFoldDB" id="A0A256IJE2"/>
<accession>A0A256IJE2</accession>
<name>A0A256IJE2_9EURY</name>
<proteinExistence type="predicted"/>
<dbReference type="Proteomes" id="UP000216308">
    <property type="component" value="Unassembled WGS sequence"/>
</dbReference>
<evidence type="ECO:0000313" key="3">
    <source>
        <dbReference type="Proteomes" id="UP000216308"/>
    </source>
</evidence>
<sequence>MTRHTNTTDSPNQDDSGEIHFTNQELGQLHRLMDLTNHYLTWCEVNDPDTDTYEYDTIQPDWTHLNELPAPSETSDDTYNPDLDEYRDIGVIPINFLAEKHDIRNAVTTLADTITNELTDTTDNTKPRNPNTPGTPNSARIETTATSGEHQQTITAYTAD</sequence>
<dbReference type="RefSeq" id="WP_094531797.1">
    <property type="nucleotide sequence ID" value="NZ_NHPJ01000081.1"/>
</dbReference>
<dbReference type="InterPro" id="IPR036519">
    <property type="entry name" value="UPF0058_sf"/>
</dbReference>
<organism evidence="2 3">
    <name type="scientific">Halorubrum halodurans</name>
    <dbReference type="NCBI Taxonomy" id="1383851"/>
    <lineage>
        <taxon>Archaea</taxon>
        <taxon>Methanobacteriati</taxon>
        <taxon>Methanobacteriota</taxon>
        <taxon>Stenosarchaea group</taxon>
        <taxon>Halobacteria</taxon>
        <taxon>Halobacteriales</taxon>
        <taxon>Haloferacaceae</taxon>
        <taxon>Halorubrum</taxon>
    </lineage>
</organism>
<feature type="region of interest" description="Disordered" evidence="1">
    <location>
        <begin position="118"/>
        <end position="160"/>
    </location>
</feature>
<gene>
    <name evidence="2" type="ORF">DJ70_08060</name>
</gene>
<dbReference type="EMBL" id="NHPJ01000081">
    <property type="protein sequence ID" value="OYR56660.1"/>
    <property type="molecule type" value="Genomic_DNA"/>
</dbReference>
<evidence type="ECO:0000256" key="1">
    <source>
        <dbReference type="SAM" id="MobiDB-lite"/>
    </source>
</evidence>